<organism evidence="2 3">
    <name type="scientific">Cytobacillus kochii</name>
    <dbReference type="NCBI Taxonomy" id="859143"/>
    <lineage>
        <taxon>Bacteria</taxon>
        <taxon>Bacillati</taxon>
        <taxon>Bacillota</taxon>
        <taxon>Bacilli</taxon>
        <taxon>Bacillales</taxon>
        <taxon>Bacillaceae</taxon>
        <taxon>Cytobacillus</taxon>
    </lineage>
</organism>
<dbReference type="Pfam" id="PF14074">
    <property type="entry name" value="DUF4257"/>
    <property type="match status" value="1"/>
</dbReference>
<dbReference type="RefSeq" id="WP_095369437.1">
    <property type="nucleotide sequence ID" value="NZ_CP022983.1"/>
</dbReference>
<evidence type="ECO:0000313" key="3">
    <source>
        <dbReference type="Proteomes" id="UP000215137"/>
    </source>
</evidence>
<dbReference type="KEGG" id="bko:CKF48_00115"/>
<gene>
    <name evidence="2" type="ORF">CKF48_00115</name>
</gene>
<dbReference type="InterPro" id="IPR025353">
    <property type="entry name" value="DUF4257"/>
</dbReference>
<dbReference type="Proteomes" id="UP000215137">
    <property type="component" value="Chromosome"/>
</dbReference>
<evidence type="ECO:0000313" key="2">
    <source>
        <dbReference type="EMBL" id="ASV65862.1"/>
    </source>
</evidence>
<keyword evidence="1" id="KW-0812">Transmembrane</keyword>
<keyword evidence="1" id="KW-1133">Transmembrane helix</keyword>
<reference evidence="2 3" key="1">
    <citation type="submission" date="2017-08" db="EMBL/GenBank/DDBJ databases">
        <title>Complete Genome Sequence of Bacillus kochii Oregon-R-modENCODE STRAIN BDGP4, isolated from Drosophila melanogaster gut.</title>
        <authorList>
            <person name="Wan K.H."/>
            <person name="Yu C."/>
            <person name="Park S."/>
            <person name="Hammonds A.S."/>
            <person name="Booth B.W."/>
            <person name="Celniker S.E."/>
        </authorList>
    </citation>
    <scope>NUCLEOTIDE SEQUENCE [LARGE SCALE GENOMIC DNA]</scope>
    <source>
        <strain evidence="2 3">BDGP4</strain>
    </source>
</reference>
<feature type="transmembrane region" description="Helical" evidence="1">
    <location>
        <begin position="65"/>
        <end position="85"/>
    </location>
</feature>
<proteinExistence type="predicted"/>
<protein>
    <recommendedName>
        <fullName evidence="4">DUF4257 domain-containing protein</fullName>
    </recommendedName>
</protein>
<accession>A0A248TCJ7</accession>
<evidence type="ECO:0000256" key="1">
    <source>
        <dbReference type="SAM" id="Phobius"/>
    </source>
</evidence>
<evidence type="ECO:0008006" key="4">
    <source>
        <dbReference type="Google" id="ProtNLM"/>
    </source>
</evidence>
<sequence length="94" mass="10032">MLMNILFAALIGGIVGVAGHLQRLGKLVKPRMTKKFIYLGFLEDILLGGLAAVFVIVTTTPDSPTAVFIISLVSGMGGEGILKLFDTLKVKDQE</sequence>
<name>A0A248TCJ7_9BACI</name>
<dbReference type="EMBL" id="CP022983">
    <property type="protein sequence ID" value="ASV65862.1"/>
    <property type="molecule type" value="Genomic_DNA"/>
</dbReference>
<dbReference type="OrthoDB" id="2898699at2"/>
<feature type="transmembrane region" description="Helical" evidence="1">
    <location>
        <begin position="36"/>
        <end position="59"/>
    </location>
</feature>
<keyword evidence="1" id="KW-0472">Membrane</keyword>
<feature type="transmembrane region" description="Helical" evidence="1">
    <location>
        <begin position="6"/>
        <end position="24"/>
    </location>
</feature>
<dbReference type="AlphaFoldDB" id="A0A248TCJ7"/>
<keyword evidence="3" id="KW-1185">Reference proteome</keyword>